<keyword evidence="6 7" id="KW-0472">Membrane</keyword>
<keyword evidence="2 7" id="KW-0813">Transport</keyword>
<dbReference type="Proteomes" id="UP000076929">
    <property type="component" value="Chromosome"/>
</dbReference>
<proteinExistence type="inferred from homology"/>
<gene>
    <name evidence="9" type="ORF">ccrud_12945</name>
</gene>
<evidence type="ECO:0000256" key="6">
    <source>
        <dbReference type="ARBA" id="ARBA00023136"/>
    </source>
</evidence>
<dbReference type="AlphaFoldDB" id="A0A172QWC9"/>
<dbReference type="Pfam" id="PF19300">
    <property type="entry name" value="BPD_transp_1_N"/>
    <property type="match status" value="1"/>
</dbReference>
<evidence type="ECO:0000313" key="9">
    <source>
        <dbReference type="EMBL" id="ANE05015.1"/>
    </source>
</evidence>
<dbReference type="KEGG" id="ccjz:ccrud_12945"/>
<dbReference type="GO" id="GO:0055085">
    <property type="term" value="P:transmembrane transport"/>
    <property type="evidence" value="ECO:0007669"/>
    <property type="project" value="InterPro"/>
</dbReference>
<dbReference type="InterPro" id="IPR000515">
    <property type="entry name" value="MetI-like"/>
</dbReference>
<evidence type="ECO:0000256" key="7">
    <source>
        <dbReference type="RuleBase" id="RU363032"/>
    </source>
</evidence>
<dbReference type="CDD" id="cd06261">
    <property type="entry name" value="TM_PBP2"/>
    <property type="match status" value="1"/>
</dbReference>
<keyword evidence="5 7" id="KW-1133">Transmembrane helix</keyword>
<accession>A0A172QWC9</accession>
<feature type="transmembrane region" description="Helical" evidence="7">
    <location>
        <begin position="182"/>
        <end position="202"/>
    </location>
</feature>
<feature type="transmembrane region" description="Helical" evidence="7">
    <location>
        <begin position="65"/>
        <end position="87"/>
    </location>
</feature>
<dbReference type="InterPro" id="IPR035906">
    <property type="entry name" value="MetI-like_sf"/>
</dbReference>
<feature type="transmembrane region" description="Helical" evidence="7">
    <location>
        <begin position="12"/>
        <end position="30"/>
    </location>
</feature>
<evidence type="ECO:0000256" key="1">
    <source>
        <dbReference type="ARBA" id="ARBA00004651"/>
    </source>
</evidence>
<dbReference type="Gene3D" id="1.10.3720.10">
    <property type="entry name" value="MetI-like"/>
    <property type="match status" value="1"/>
</dbReference>
<dbReference type="GO" id="GO:0005886">
    <property type="term" value="C:plasma membrane"/>
    <property type="evidence" value="ECO:0007669"/>
    <property type="project" value="UniProtKB-SubCell"/>
</dbReference>
<feature type="transmembrane region" description="Helical" evidence="7">
    <location>
        <begin position="249"/>
        <end position="271"/>
    </location>
</feature>
<evidence type="ECO:0000259" key="8">
    <source>
        <dbReference type="PROSITE" id="PS50928"/>
    </source>
</evidence>
<feature type="transmembrane region" description="Helical" evidence="7">
    <location>
        <begin position="138"/>
        <end position="162"/>
    </location>
</feature>
<reference evidence="9 10" key="1">
    <citation type="submission" date="2016-05" db="EMBL/GenBank/DDBJ databases">
        <title>Complete genome sequence of Corynebacterium crudilactis, a new Corynebacterium species isolated from raw cow's milk.</title>
        <authorList>
            <person name="Christian R."/>
            <person name="Zimmermann J."/>
            <person name="Lipski A."/>
            <person name="Kalinowski J."/>
        </authorList>
    </citation>
    <scope>NUCLEOTIDE SEQUENCE [LARGE SCALE GENOMIC DNA]</scope>
    <source>
        <strain evidence="9 10">JZ16</strain>
    </source>
</reference>
<keyword evidence="4 7" id="KW-0812">Transmembrane</keyword>
<evidence type="ECO:0000313" key="10">
    <source>
        <dbReference type="Proteomes" id="UP000076929"/>
    </source>
</evidence>
<dbReference type="SUPFAM" id="SSF161098">
    <property type="entry name" value="MetI-like"/>
    <property type="match status" value="1"/>
</dbReference>
<organism evidence="9 10">
    <name type="scientific">Corynebacterium crudilactis</name>
    <dbReference type="NCBI Taxonomy" id="1652495"/>
    <lineage>
        <taxon>Bacteria</taxon>
        <taxon>Bacillati</taxon>
        <taxon>Actinomycetota</taxon>
        <taxon>Actinomycetes</taxon>
        <taxon>Mycobacteriales</taxon>
        <taxon>Corynebacteriaceae</taxon>
        <taxon>Corynebacterium</taxon>
    </lineage>
</organism>
<keyword evidence="3" id="KW-1003">Cell membrane</keyword>
<dbReference type="RefSeq" id="WP_066568654.1">
    <property type="nucleotide sequence ID" value="NZ_CP015622.1"/>
</dbReference>
<comment type="similarity">
    <text evidence="7">Belongs to the binding-protein-dependent transport system permease family.</text>
</comment>
<evidence type="ECO:0000256" key="5">
    <source>
        <dbReference type="ARBA" id="ARBA00022989"/>
    </source>
</evidence>
<evidence type="ECO:0000256" key="3">
    <source>
        <dbReference type="ARBA" id="ARBA00022475"/>
    </source>
</evidence>
<dbReference type="EMBL" id="CP015622">
    <property type="protein sequence ID" value="ANE05015.1"/>
    <property type="molecule type" value="Genomic_DNA"/>
</dbReference>
<evidence type="ECO:0000256" key="2">
    <source>
        <dbReference type="ARBA" id="ARBA00022448"/>
    </source>
</evidence>
<dbReference type="InterPro" id="IPR045621">
    <property type="entry name" value="BPD_transp_1_N"/>
</dbReference>
<protein>
    <submittedName>
        <fullName evidence="9">Peptide ABC transporter permease</fullName>
    </submittedName>
</protein>
<feature type="transmembrane region" description="Helical" evidence="7">
    <location>
        <begin position="94"/>
        <end position="118"/>
    </location>
</feature>
<name>A0A172QWC9_9CORY</name>
<dbReference type="STRING" id="1652495.ccrud_12945"/>
<feature type="domain" description="ABC transmembrane type-1" evidence="8">
    <location>
        <begin position="95"/>
        <end position="302"/>
    </location>
</feature>
<feature type="transmembrane region" description="Helical" evidence="7">
    <location>
        <begin position="283"/>
        <end position="302"/>
    </location>
</feature>
<dbReference type="PROSITE" id="PS50928">
    <property type="entry name" value="ABC_TM1"/>
    <property type="match status" value="1"/>
</dbReference>
<dbReference type="Pfam" id="PF00528">
    <property type="entry name" value="BPD_transp_1"/>
    <property type="match status" value="1"/>
</dbReference>
<keyword evidence="10" id="KW-1185">Reference proteome</keyword>
<evidence type="ECO:0000256" key="4">
    <source>
        <dbReference type="ARBA" id="ARBA00022692"/>
    </source>
</evidence>
<dbReference type="PANTHER" id="PTHR43163">
    <property type="entry name" value="DIPEPTIDE TRANSPORT SYSTEM PERMEASE PROTEIN DPPB-RELATED"/>
    <property type="match status" value="1"/>
</dbReference>
<comment type="subcellular location">
    <subcellularLocation>
        <location evidence="1 7">Cell membrane</location>
        <topology evidence="1 7">Multi-pass membrane protein</topology>
    </subcellularLocation>
</comment>
<dbReference type="PANTHER" id="PTHR43163:SF6">
    <property type="entry name" value="DIPEPTIDE TRANSPORT SYSTEM PERMEASE PROTEIN DPPB-RELATED"/>
    <property type="match status" value="1"/>
</dbReference>
<dbReference type="OrthoDB" id="147639at2"/>
<sequence length="319" mass="33659">MKNYLIRKIPSALGVLIVGSLLIFALMRLIPGDPAQVLAGADASPEAVAAIRDELGLNDPLFTQYLAWVFSVITFDLGRSLVIGGLIGDLIGAAALNTVVLAITALFFAVLLALLLSVGVELSGKSWARAVSNAITTIAVAIPNFVTGTVLLILFGVILVVLPAGGVPRAGLFDRLDITLQYLVLPALVLALPVAAALTRFLNDSITRELNSSYVTTARALGISPRRILLTQVLPNALPPAVTVLGLQIGQLLGGAVIVETLFAWPGLGYLTQQAITSRDYPVVQVLLLFSVALFVVVQLTTDLIHARLDPRIRLGAHA</sequence>